<dbReference type="InterPro" id="IPR014818">
    <property type="entry name" value="Phage/plasmid_primase_P4_C"/>
</dbReference>
<reference evidence="6" key="1">
    <citation type="journal article" date="2020" name="Nature">
        <title>Giant virus diversity and host interactions through global metagenomics.</title>
        <authorList>
            <person name="Schulz F."/>
            <person name="Roux S."/>
            <person name="Paez-Espino D."/>
            <person name="Jungbluth S."/>
            <person name="Walsh D.A."/>
            <person name="Denef V.J."/>
            <person name="McMahon K.D."/>
            <person name="Konstantinidis K.T."/>
            <person name="Eloe-Fadrosh E.A."/>
            <person name="Kyrpides N.C."/>
            <person name="Woyke T."/>
        </authorList>
    </citation>
    <scope>NUCLEOTIDE SEQUENCE</scope>
    <source>
        <strain evidence="6">GVMAG-M-3300001351-8</strain>
    </source>
</reference>
<evidence type="ECO:0000256" key="3">
    <source>
        <dbReference type="ARBA" id="ARBA00022840"/>
    </source>
</evidence>
<evidence type="ECO:0000259" key="5">
    <source>
        <dbReference type="PROSITE" id="PS51206"/>
    </source>
</evidence>
<dbReference type="GO" id="GO:0005524">
    <property type="term" value="F:ATP binding"/>
    <property type="evidence" value="ECO:0007669"/>
    <property type="project" value="UniProtKB-KW"/>
</dbReference>
<dbReference type="GO" id="GO:0016787">
    <property type="term" value="F:hydrolase activity"/>
    <property type="evidence" value="ECO:0007669"/>
    <property type="project" value="UniProtKB-KW"/>
</dbReference>
<dbReference type="SMART" id="SM00885">
    <property type="entry name" value="D5_N"/>
    <property type="match status" value="1"/>
</dbReference>
<evidence type="ECO:0000256" key="2">
    <source>
        <dbReference type="ARBA" id="ARBA00022801"/>
    </source>
</evidence>
<sequence length="981" mass="114387">MPSLKISNNPNFSELDTFLKQNRATTGGTFTHTSISGSKGSFYIEDTDKFIDIYHDHIFNKGLQGYLTEGIRDCEITPVKIDIDLRSYKNVDKPTRLYEMDDIIQICQRYMESMEFWLEDPDPTERYCFILEKPDAIFDKDKSGEVKVDSAGKKKIKDGVHIMFPNICTKTHLQLQLRSEVYKNIGDVLDKYEYDNSYADIFDKAVIDRNNWQMYGSTKSHTSYTYKVTKILEVYKDHYKEIPLETFTTLDLVKLLSVRNKEDEALIKYEKQSLVNDCQENYIKINKTKSRTTQNKKNKASKPDLQLICGDNSKGRKGYINCLNISRARKYDSWIEIGWALHNIDNYTKSKDGEARKLAEEECPDDYTKSSWCDLLLAWYKWGTTDGSGYEQESMDSYKETWDIMRYDGLGIGSLKLWARDDNPELYNKIVENDLHSYFMKTCGKKGGTSFDVANLMYQCYKDDFVCVSIKDTLWYYYDQDLHRWVEDDKGIRLKMKISTEIWKKFSDKGNTFKPQSPEDTDVESKRDSLQKTASRLKETSFKGNIMTECSELFYDKTKTFYDKLDSNHNLLGFNNGVYDLKHGEHRRGRPEDYITMSTGVNYIKYDPYSEEIQGIDKFLSEILTIENVRIYVVKLMATFISGSTKSEKFHVWSGSGGNGKSKLIELLEKGLGDYAGKMNISNLTQKRGNAGAANPELSRTKGRRFINMQEPDEQCTLNVGLMKEITGGDKIIARALYKEPQEFKPQFKMVLTCNARPQLPPDDDATWRRVVLVEYTSRFKPEPKGHWENKNNQTIDKTEHVEHINKGILTDQWIPDDKLFPQFPIDESLNDKFDDWAEPFISMLIHTFIKNKHIDLREPEEVREYTNKYRDQNNHFKEFMNDKIEILSNDTSDSVIKIDQLFSEYKAWYKDNLGTNTGQKRQKELKTFMDKEFGDYWVEGKHYTKRGYRGIRIISQHKGPDHTTFIDDEDEDGEGGDELN</sequence>
<dbReference type="InterPro" id="IPR014015">
    <property type="entry name" value="Helicase_SF3_DNA-vir"/>
</dbReference>
<proteinExistence type="predicted"/>
<evidence type="ECO:0000256" key="4">
    <source>
        <dbReference type="SAM" id="MobiDB-lite"/>
    </source>
</evidence>
<dbReference type="PANTHER" id="PTHR35372">
    <property type="entry name" value="ATP BINDING PROTEIN-RELATED"/>
    <property type="match status" value="1"/>
</dbReference>
<feature type="region of interest" description="Disordered" evidence="4">
    <location>
        <begin position="509"/>
        <end position="530"/>
    </location>
</feature>
<organism evidence="6">
    <name type="scientific">viral metagenome</name>
    <dbReference type="NCBI Taxonomy" id="1070528"/>
    <lineage>
        <taxon>unclassified sequences</taxon>
        <taxon>metagenomes</taxon>
        <taxon>organismal metagenomes</taxon>
    </lineage>
</organism>
<dbReference type="Pfam" id="PF23162">
    <property type="entry name" value="AEP_C962R"/>
    <property type="match status" value="1"/>
</dbReference>
<feature type="domain" description="SF3 helicase" evidence="5">
    <location>
        <begin position="628"/>
        <end position="789"/>
    </location>
</feature>
<feature type="region of interest" description="Disordered" evidence="4">
    <location>
        <begin position="960"/>
        <end position="981"/>
    </location>
</feature>
<dbReference type="PANTHER" id="PTHR35372:SF2">
    <property type="entry name" value="SF3 HELICASE DOMAIN-CONTAINING PROTEIN"/>
    <property type="match status" value="1"/>
</dbReference>
<dbReference type="Pfam" id="PF08706">
    <property type="entry name" value="D5_N"/>
    <property type="match status" value="1"/>
</dbReference>
<dbReference type="InterPro" id="IPR056443">
    <property type="entry name" value="AEP_C962R"/>
</dbReference>
<keyword evidence="3" id="KW-0067">ATP-binding</keyword>
<keyword evidence="1" id="KW-0547">Nucleotide-binding</keyword>
<evidence type="ECO:0000313" key="6">
    <source>
        <dbReference type="EMBL" id="QHT28683.1"/>
    </source>
</evidence>
<dbReference type="PROSITE" id="PS51206">
    <property type="entry name" value="SF3_HELICASE_1"/>
    <property type="match status" value="1"/>
</dbReference>
<dbReference type="NCBIfam" id="TIGR01613">
    <property type="entry name" value="primase_Cterm"/>
    <property type="match status" value="1"/>
</dbReference>
<dbReference type="InterPro" id="IPR006500">
    <property type="entry name" value="Helicase_put_C_phage/plasmid"/>
</dbReference>
<dbReference type="AlphaFoldDB" id="A0A6C0EJR8"/>
<protein>
    <recommendedName>
        <fullName evidence="5">SF3 helicase domain-containing protein</fullName>
    </recommendedName>
</protein>
<dbReference type="SUPFAM" id="SSF52540">
    <property type="entry name" value="P-loop containing nucleoside triphosphate hydrolases"/>
    <property type="match status" value="1"/>
</dbReference>
<dbReference type="InterPro" id="IPR027417">
    <property type="entry name" value="P-loop_NTPase"/>
</dbReference>
<keyword evidence="2" id="KW-0378">Hydrolase</keyword>
<name>A0A6C0EJR8_9ZZZZ</name>
<feature type="compositionally biased region" description="Acidic residues" evidence="4">
    <location>
        <begin position="967"/>
        <end position="981"/>
    </location>
</feature>
<dbReference type="EMBL" id="MN738863">
    <property type="protein sequence ID" value="QHT28683.1"/>
    <property type="molecule type" value="Genomic_DNA"/>
</dbReference>
<evidence type="ECO:0000256" key="1">
    <source>
        <dbReference type="ARBA" id="ARBA00022741"/>
    </source>
</evidence>
<dbReference type="InterPro" id="IPR051620">
    <property type="entry name" value="ORF904-like_C"/>
</dbReference>
<dbReference type="Pfam" id="PF19263">
    <property type="entry name" value="DUF5906"/>
    <property type="match status" value="1"/>
</dbReference>
<accession>A0A6C0EJR8</accession>
<dbReference type="Gene3D" id="3.40.50.300">
    <property type="entry name" value="P-loop containing nucleotide triphosphate hydrolases"/>
    <property type="match status" value="1"/>
</dbReference>
<dbReference type="InterPro" id="IPR045455">
    <property type="entry name" value="NrS-1_pol-like_helicase"/>
</dbReference>